<reference evidence="3 4" key="1">
    <citation type="journal article" date="2019" name="J. Hered.">
        <title>An Improved Genome Assembly for Drosophila navojoa, the Basal Species in the mojavensis Cluster.</title>
        <authorList>
            <person name="Vanderlinde T."/>
            <person name="Dupim E.G."/>
            <person name="Nazario-Yepiz N.O."/>
            <person name="Carvalho A.B."/>
        </authorList>
    </citation>
    <scope>NUCLEOTIDE SEQUENCE [LARGE SCALE GENOMIC DNA]</scope>
    <source>
        <strain evidence="3">Navoj_Jal97</strain>
        <tissue evidence="3">Whole organism</tissue>
    </source>
</reference>
<organism evidence="3 4">
    <name type="scientific">Drosophila navojoa</name>
    <name type="common">Fruit fly</name>
    <dbReference type="NCBI Taxonomy" id="7232"/>
    <lineage>
        <taxon>Eukaryota</taxon>
        <taxon>Metazoa</taxon>
        <taxon>Ecdysozoa</taxon>
        <taxon>Arthropoda</taxon>
        <taxon>Hexapoda</taxon>
        <taxon>Insecta</taxon>
        <taxon>Pterygota</taxon>
        <taxon>Neoptera</taxon>
        <taxon>Endopterygota</taxon>
        <taxon>Diptera</taxon>
        <taxon>Brachycera</taxon>
        <taxon>Muscomorpha</taxon>
        <taxon>Ephydroidea</taxon>
        <taxon>Drosophilidae</taxon>
        <taxon>Drosophila</taxon>
    </lineage>
</organism>
<dbReference type="InterPro" id="IPR029391">
    <property type="entry name" value="CSN9_metazoa"/>
</dbReference>
<dbReference type="Proteomes" id="UP000295192">
    <property type="component" value="Unassembled WGS sequence"/>
</dbReference>
<evidence type="ECO:0000256" key="1">
    <source>
        <dbReference type="ARBA" id="ARBA00009162"/>
    </source>
</evidence>
<sequence>MDLNMKPSLAVDEMFSEGAGYMDMEESGSATGMMMDHLPAPTNDKHVHADFYNDFDDLFDDDDNWAKIRRTVDNAKQ</sequence>
<dbReference type="OMA" id="SNDKHVH"/>
<dbReference type="AlphaFoldDB" id="A0A484BK59"/>
<dbReference type="PANTHER" id="PTHR28562">
    <property type="entry name" value="COP9 SIGNALOSOME COMPLEX SUBUNIT 9"/>
    <property type="match status" value="1"/>
</dbReference>
<comment type="caution">
    <text evidence="3">The sequence shown here is derived from an EMBL/GenBank/DDBJ whole genome shotgun (WGS) entry which is preliminary data.</text>
</comment>
<dbReference type="KEGG" id="dnv:108654895"/>
<protein>
    <recommendedName>
        <fullName evidence="5">COP9 signalosome complex subunit 9 homolog</fullName>
    </recommendedName>
</protein>
<comment type="similarity">
    <text evidence="1">Belongs to the CSN9 family.</text>
</comment>
<dbReference type="GO" id="GO:0008180">
    <property type="term" value="C:COP9 signalosome"/>
    <property type="evidence" value="ECO:0007669"/>
    <property type="project" value="UniProtKB-KW"/>
</dbReference>
<name>A0A484BK59_DRONA</name>
<evidence type="ECO:0008006" key="5">
    <source>
        <dbReference type="Google" id="ProtNLM"/>
    </source>
</evidence>
<accession>A0A484BK59</accession>
<keyword evidence="4" id="KW-1185">Reference proteome</keyword>
<dbReference type="EMBL" id="LSRL02000026">
    <property type="protein sequence ID" value="TDG49177.1"/>
    <property type="molecule type" value="Genomic_DNA"/>
</dbReference>
<evidence type="ECO:0000313" key="4">
    <source>
        <dbReference type="Proteomes" id="UP000295192"/>
    </source>
</evidence>
<keyword evidence="2" id="KW-0736">Signalosome</keyword>
<dbReference type="OrthoDB" id="9972368at2759"/>
<dbReference type="Pfam" id="PF15004">
    <property type="entry name" value="MYEOV2"/>
    <property type="match status" value="1"/>
</dbReference>
<proteinExistence type="inferred from homology"/>
<evidence type="ECO:0000313" key="3">
    <source>
        <dbReference type="EMBL" id="TDG49177.1"/>
    </source>
</evidence>
<gene>
    <name evidence="3" type="ORF">AWZ03_004477</name>
</gene>
<dbReference type="STRING" id="7232.A0A484BK59"/>
<evidence type="ECO:0000256" key="2">
    <source>
        <dbReference type="ARBA" id="ARBA00022790"/>
    </source>
</evidence>